<dbReference type="SMART" id="SM00448">
    <property type="entry name" value="REC"/>
    <property type="match status" value="1"/>
</dbReference>
<dbReference type="EMBL" id="MHRT01000005">
    <property type="protein sequence ID" value="OHA29207.1"/>
    <property type="molecule type" value="Genomic_DNA"/>
</dbReference>
<reference evidence="3 4" key="1">
    <citation type="journal article" date="2016" name="Nat. Commun.">
        <title>Thousands of microbial genomes shed light on interconnected biogeochemical processes in an aquifer system.</title>
        <authorList>
            <person name="Anantharaman K."/>
            <person name="Brown C.T."/>
            <person name="Hug L.A."/>
            <person name="Sharon I."/>
            <person name="Castelle C.J."/>
            <person name="Probst A.J."/>
            <person name="Thomas B.C."/>
            <person name="Singh A."/>
            <person name="Wilkins M.J."/>
            <person name="Karaoz U."/>
            <person name="Brodie E.L."/>
            <person name="Williams K.H."/>
            <person name="Hubbard S.S."/>
            <person name="Banfield J.F."/>
        </authorList>
    </citation>
    <scope>NUCLEOTIDE SEQUENCE [LARGE SCALE GENOMIC DNA]</scope>
</reference>
<organism evidence="3 4">
    <name type="scientific">Candidatus Taylorbacteria bacterium RIFCSPHIGHO2_12_FULL_45_16</name>
    <dbReference type="NCBI Taxonomy" id="1802315"/>
    <lineage>
        <taxon>Bacteria</taxon>
        <taxon>Candidatus Tayloriibacteriota</taxon>
    </lineage>
</organism>
<comment type="caution">
    <text evidence="3">The sequence shown here is derived from an EMBL/GenBank/DDBJ whole genome shotgun (WGS) entry which is preliminary data.</text>
</comment>
<dbReference type="PROSITE" id="PS50110">
    <property type="entry name" value="RESPONSE_REGULATORY"/>
    <property type="match status" value="1"/>
</dbReference>
<dbReference type="InterPro" id="IPR001789">
    <property type="entry name" value="Sig_transdc_resp-reg_receiver"/>
</dbReference>
<dbReference type="CDD" id="cd17546">
    <property type="entry name" value="REC_hyHK_CKI1_RcsC-like"/>
    <property type="match status" value="1"/>
</dbReference>
<dbReference type="InterPro" id="IPR052048">
    <property type="entry name" value="ST_Response_Regulator"/>
</dbReference>
<dbReference type="SUPFAM" id="SSF52172">
    <property type="entry name" value="CheY-like"/>
    <property type="match status" value="1"/>
</dbReference>
<dbReference type="AlphaFoldDB" id="A0A1G2MZA1"/>
<evidence type="ECO:0000313" key="4">
    <source>
        <dbReference type="Proteomes" id="UP000178089"/>
    </source>
</evidence>
<proteinExistence type="predicted"/>
<evidence type="ECO:0000313" key="3">
    <source>
        <dbReference type="EMBL" id="OHA29207.1"/>
    </source>
</evidence>
<feature type="domain" description="Response regulatory" evidence="2">
    <location>
        <begin position="15"/>
        <end position="134"/>
    </location>
</feature>
<sequence>MVGKTNKEQLKTKLNILVVEFEADVRKTALRILEHDGHIVTTASNGEEAYSLVLISEADERPYDLILTDYKMGHGMTGIELAKRIQSGSRTYVIWLWSGTSETYFGDLTSFGISRFISKPIGFGILLRLLAQDFEKTQTVAGG</sequence>
<dbReference type="GO" id="GO:0000160">
    <property type="term" value="P:phosphorelay signal transduction system"/>
    <property type="evidence" value="ECO:0007669"/>
    <property type="project" value="InterPro"/>
</dbReference>
<keyword evidence="1" id="KW-0597">Phosphoprotein</keyword>
<dbReference type="PANTHER" id="PTHR43228">
    <property type="entry name" value="TWO-COMPONENT RESPONSE REGULATOR"/>
    <property type="match status" value="1"/>
</dbReference>
<accession>A0A1G2MZA1</accession>
<evidence type="ECO:0000259" key="2">
    <source>
        <dbReference type="PROSITE" id="PS50110"/>
    </source>
</evidence>
<protein>
    <recommendedName>
        <fullName evidence="2">Response regulatory domain-containing protein</fullName>
    </recommendedName>
</protein>
<feature type="modified residue" description="4-aspartylphosphate" evidence="1">
    <location>
        <position position="69"/>
    </location>
</feature>
<gene>
    <name evidence="3" type="ORF">A3F51_01170</name>
</gene>
<dbReference type="Gene3D" id="3.40.50.2300">
    <property type="match status" value="1"/>
</dbReference>
<name>A0A1G2MZA1_9BACT</name>
<dbReference type="Proteomes" id="UP000178089">
    <property type="component" value="Unassembled WGS sequence"/>
</dbReference>
<dbReference type="PANTHER" id="PTHR43228:SF1">
    <property type="entry name" value="TWO-COMPONENT RESPONSE REGULATOR ARR22"/>
    <property type="match status" value="1"/>
</dbReference>
<dbReference type="InterPro" id="IPR011006">
    <property type="entry name" value="CheY-like_superfamily"/>
</dbReference>
<dbReference type="Pfam" id="PF00072">
    <property type="entry name" value="Response_reg"/>
    <property type="match status" value="1"/>
</dbReference>
<evidence type="ECO:0000256" key="1">
    <source>
        <dbReference type="PROSITE-ProRule" id="PRU00169"/>
    </source>
</evidence>